<dbReference type="OrthoDB" id="194358at2759"/>
<evidence type="ECO:0000313" key="4">
    <source>
        <dbReference type="EMBL" id="KAA8898351.1"/>
    </source>
</evidence>
<dbReference type="CDD" id="cd14688">
    <property type="entry name" value="bZIP_YAP"/>
    <property type="match status" value="1"/>
</dbReference>
<accession>A0A5J5EP68</accession>
<organism evidence="4 5">
    <name type="scientific">Sphaerosporella brunnea</name>
    <dbReference type="NCBI Taxonomy" id="1250544"/>
    <lineage>
        <taxon>Eukaryota</taxon>
        <taxon>Fungi</taxon>
        <taxon>Dikarya</taxon>
        <taxon>Ascomycota</taxon>
        <taxon>Pezizomycotina</taxon>
        <taxon>Pezizomycetes</taxon>
        <taxon>Pezizales</taxon>
        <taxon>Pyronemataceae</taxon>
        <taxon>Sphaerosporella</taxon>
    </lineage>
</organism>
<dbReference type="EMBL" id="VXIS01000186">
    <property type="protein sequence ID" value="KAA8898350.1"/>
    <property type="molecule type" value="Genomic_DNA"/>
</dbReference>
<evidence type="ECO:0000313" key="5">
    <source>
        <dbReference type="Proteomes" id="UP000326924"/>
    </source>
</evidence>
<evidence type="ECO:0000256" key="1">
    <source>
        <dbReference type="SAM" id="MobiDB-lite"/>
    </source>
</evidence>
<evidence type="ECO:0000313" key="3">
    <source>
        <dbReference type="EMBL" id="KAA8898350.1"/>
    </source>
</evidence>
<dbReference type="InParanoid" id="A0A5J5EP68"/>
<dbReference type="AlphaFoldDB" id="A0A5J5EP68"/>
<feature type="region of interest" description="Disordered" evidence="1">
    <location>
        <begin position="85"/>
        <end position="136"/>
    </location>
</feature>
<feature type="region of interest" description="Disordered" evidence="1">
    <location>
        <begin position="287"/>
        <end position="306"/>
    </location>
</feature>
<name>A0A5J5EP68_9PEZI</name>
<reference evidence="4 5" key="1">
    <citation type="submission" date="2019-09" db="EMBL/GenBank/DDBJ databases">
        <title>Draft genome of the ectomycorrhizal ascomycete Sphaerosporella brunnea.</title>
        <authorList>
            <consortium name="DOE Joint Genome Institute"/>
            <person name="Benucci G.M."/>
            <person name="Marozzi G."/>
            <person name="Antonielli L."/>
            <person name="Sanchez S."/>
            <person name="Marco P."/>
            <person name="Wang X."/>
            <person name="Falini L.B."/>
            <person name="Barry K."/>
            <person name="Haridas S."/>
            <person name="Lipzen A."/>
            <person name="Labutti K."/>
            <person name="Grigoriev I.V."/>
            <person name="Murat C."/>
            <person name="Martin F."/>
            <person name="Albertini E."/>
            <person name="Donnini D."/>
            <person name="Bonito G."/>
        </authorList>
    </citation>
    <scope>NUCLEOTIDE SEQUENCE [LARGE SCALE GENOMIC DNA]</scope>
    <source>
        <strain evidence="4 5">Sb_GMNB300</strain>
    </source>
</reference>
<comment type="caution">
    <text evidence="4">The sequence shown here is derived from an EMBL/GenBank/DDBJ whole genome shotgun (WGS) entry which is preliminary data.</text>
</comment>
<dbReference type="InterPro" id="IPR052635">
    <property type="entry name" value="Sec_Metab_Biosynth_Reg"/>
</dbReference>
<dbReference type="PROSITE" id="PS00036">
    <property type="entry name" value="BZIP_BASIC"/>
    <property type="match status" value="1"/>
</dbReference>
<dbReference type="SUPFAM" id="SSF57959">
    <property type="entry name" value="Leucine zipper domain"/>
    <property type="match status" value="1"/>
</dbReference>
<feature type="compositionally biased region" description="Basic and acidic residues" evidence="1">
    <location>
        <begin position="100"/>
        <end position="109"/>
    </location>
</feature>
<dbReference type="InterPro" id="IPR046347">
    <property type="entry name" value="bZIP_sf"/>
</dbReference>
<feature type="domain" description="BZIP" evidence="2">
    <location>
        <begin position="61"/>
        <end position="76"/>
    </location>
</feature>
<gene>
    <name evidence="3" type="ORF">FN846DRAFT_210407</name>
    <name evidence="4" type="ORF">FN846DRAFT_210417</name>
</gene>
<dbReference type="EMBL" id="VXIS01000186">
    <property type="protein sequence ID" value="KAA8898351.1"/>
    <property type="molecule type" value="Genomic_DNA"/>
</dbReference>
<feature type="compositionally biased region" description="Low complexity" evidence="1">
    <location>
        <begin position="31"/>
        <end position="40"/>
    </location>
</feature>
<evidence type="ECO:0000259" key="2">
    <source>
        <dbReference type="PROSITE" id="PS00036"/>
    </source>
</evidence>
<keyword evidence="5" id="KW-1185">Reference proteome</keyword>
<dbReference type="PANTHER" id="PTHR39607:SF2">
    <property type="entry name" value="BZIP DOMAIN-CONTAINING PROTEIN"/>
    <property type="match status" value="1"/>
</dbReference>
<protein>
    <recommendedName>
        <fullName evidence="2">BZIP domain-containing protein</fullName>
    </recommendedName>
</protein>
<sequence length="306" mass="33571">MMNHHHAQYHYAAPAAAAMPSVTQHHYARPTTTTRVSSTTEFRGSTNPDEDWTKISDLAERRRIQNRIAQRNYRKKLKRRLEDLERRAASRSLSPNGEDTDGRSTRESSAEQPLQSPPPSSDPSRDTYLPPASSTYTTSNYYRTAGSLSPSYAPTFSSADSSNYYYQPTTTGVSSAHLPAISSMHSYYTPTCGMPATLSSVVEATCGTPATLSSIETTNSGAEHSYLPLPSARLSGSYSSVSSEYAAPKAAASYGHYTMSPLYLSYAGLAETPDSNDFANNYYAQDHHHHHHHHHSAAPTAIKQEN</sequence>
<dbReference type="GO" id="GO:0003700">
    <property type="term" value="F:DNA-binding transcription factor activity"/>
    <property type="evidence" value="ECO:0007669"/>
    <property type="project" value="InterPro"/>
</dbReference>
<dbReference type="InterPro" id="IPR004827">
    <property type="entry name" value="bZIP"/>
</dbReference>
<feature type="compositionally biased region" description="Basic residues" evidence="1">
    <location>
        <begin position="287"/>
        <end position="296"/>
    </location>
</feature>
<proteinExistence type="predicted"/>
<dbReference type="PANTHER" id="PTHR39607">
    <property type="entry name" value="XANTHOCILLIN BIOSYNTHESIS CLUSTER TRANSCRIPTION FACTOR XANC-RELATED"/>
    <property type="match status" value="1"/>
</dbReference>
<dbReference type="Gene3D" id="1.20.5.170">
    <property type="match status" value="1"/>
</dbReference>
<feature type="region of interest" description="Disordered" evidence="1">
    <location>
        <begin position="22"/>
        <end position="52"/>
    </location>
</feature>
<dbReference type="Proteomes" id="UP000326924">
    <property type="component" value="Unassembled WGS sequence"/>
</dbReference>